<dbReference type="EMBL" id="CP063361">
    <property type="protein sequence ID" value="UOD29398.1"/>
    <property type="molecule type" value="Genomic_DNA"/>
</dbReference>
<keyword evidence="2" id="KW-1185">Reference proteome</keyword>
<evidence type="ECO:0000313" key="2">
    <source>
        <dbReference type="Proteomes" id="UP000831532"/>
    </source>
</evidence>
<name>A0ABY4A409_9BURK</name>
<evidence type="ECO:0000313" key="1">
    <source>
        <dbReference type="EMBL" id="UOD29398.1"/>
    </source>
</evidence>
<proteinExistence type="predicted"/>
<dbReference type="Proteomes" id="UP000831532">
    <property type="component" value="Chromosome"/>
</dbReference>
<sequence>MNPYVTPDTTPDGKKLLAWQLEGLGRLTLSDHLTSRRVLGYRKHDSHTVAPYLISSRIDSIRSLRCRYVGGKAWQANELEPFMDNNLIKMSADIVHARDILDKYHDFDDGVMQSFSYMDNGHSRSASMVMYARDHRDPGNTWRHVELTVDDVSELCTVVQYGQFYPILLGVRILDYGDVICLDVDGNYASTSGPASLEEVRQLGDFYAIGKRVRMRELNPW</sequence>
<dbReference type="RefSeq" id="WP_243490620.1">
    <property type="nucleotide sequence ID" value="NZ_CP063361.1"/>
</dbReference>
<organism evidence="1 2">
    <name type="scientific">Massilia violaceinigra</name>
    <dbReference type="NCBI Taxonomy" id="2045208"/>
    <lineage>
        <taxon>Bacteria</taxon>
        <taxon>Pseudomonadati</taxon>
        <taxon>Pseudomonadota</taxon>
        <taxon>Betaproteobacteria</taxon>
        <taxon>Burkholderiales</taxon>
        <taxon>Oxalobacteraceae</taxon>
        <taxon>Telluria group</taxon>
        <taxon>Massilia</taxon>
    </lineage>
</organism>
<reference evidence="1 2" key="1">
    <citation type="submission" date="2020-10" db="EMBL/GenBank/DDBJ databases">
        <title>Genome analysis of Massilia species.</title>
        <authorList>
            <person name="Jung D.-H."/>
        </authorList>
    </citation>
    <scope>NUCLEOTIDE SEQUENCE [LARGE SCALE GENOMIC DNA]</scope>
    <source>
        <strain evidence="2">sipir</strain>
    </source>
</reference>
<gene>
    <name evidence="1" type="ORF">INH39_28995</name>
</gene>
<protein>
    <submittedName>
        <fullName evidence="1">Uncharacterized protein</fullName>
    </submittedName>
</protein>
<accession>A0ABY4A409</accession>